<feature type="region of interest" description="Disordered" evidence="1">
    <location>
        <begin position="368"/>
        <end position="387"/>
    </location>
</feature>
<accession>A0AAD6XVL3</accession>
<protein>
    <submittedName>
        <fullName evidence="2">Uncharacterized protein</fullName>
    </submittedName>
</protein>
<feature type="compositionally biased region" description="Low complexity" evidence="1">
    <location>
        <begin position="253"/>
        <end position="271"/>
    </location>
</feature>
<feature type="region of interest" description="Disordered" evidence="1">
    <location>
        <begin position="135"/>
        <end position="317"/>
    </location>
</feature>
<feature type="compositionally biased region" description="Low complexity" evidence="1">
    <location>
        <begin position="145"/>
        <end position="161"/>
    </location>
</feature>
<sequence length="632" mass="66462">MPMAPTLRRPPPDLSTSRAAQRKQRLLELENEQRIEDAEALKMTEEQRLSLFHSFRSVKFEWSDLDGMRSVRRRYNAPINARVDLRPAAAVPAPASAPPPPQLQAPPHPQAQFAVLTNARLAAFGADDTICARGAPLPLPPASPSPHAVSPSPSFATSPSPHATPSPHSPRAASVGTQLVLPPTHHHHTANKPKSASGGKPKPRKARAPVRGLFASTCATTPPQAKTTKPAAPRSTGEKTRTKDAPPSPIRVPRLPRAAYAYPPALPGPAASAFGCGEEEDEAEDQDVREDEGEDGDVEEGDAEEDGDDDEDAAWVDVESFPVPALHSASASFPTSTSAAFPTAAPGLHRLPVINTLDTEAVWTPTPADADAAWTPTPTPTAGARQAAWDEHDLPTPVPRCPPSSLSPSLSLSPSSPSESLGLGFPAPPSTPCTPRAYAYAYYGGDALARCPARLECAHPHADAEPPAYEDEDALYTDAEGFVCARARASAWDTDARGEGGEGGCVMRVPVPVLHTPHGDEDALYEHGAEDALYDAPETRVRCDSSATVTQRGTDRERSGCVTPVPCLSPTSLAAPKPASASLAAPTSLEPSFASAPTSPSFFVPLDPQPSFAPEPAPASPTSLAVGGKRKR</sequence>
<feature type="region of interest" description="Disordered" evidence="1">
    <location>
        <begin position="1"/>
        <end position="21"/>
    </location>
</feature>
<feature type="compositionally biased region" description="Low complexity" evidence="1">
    <location>
        <begin position="403"/>
        <end position="423"/>
    </location>
</feature>
<gene>
    <name evidence="2" type="ORF">B0H15DRAFT_927782</name>
</gene>
<feature type="compositionally biased region" description="Low complexity" evidence="1">
    <location>
        <begin position="584"/>
        <end position="606"/>
    </location>
</feature>
<feature type="compositionally biased region" description="Pro residues" evidence="1">
    <location>
        <begin position="607"/>
        <end position="619"/>
    </location>
</feature>
<dbReference type="AlphaFoldDB" id="A0AAD6XVL3"/>
<evidence type="ECO:0000313" key="3">
    <source>
        <dbReference type="Proteomes" id="UP001222325"/>
    </source>
</evidence>
<comment type="caution">
    <text evidence="2">The sequence shown here is derived from an EMBL/GenBank/DDBJ whole genome shotgun (WGS) entry which is preliminary data.</text>
</comment>
<reference evidence="2" key="1">
    <citation type="submission" date="2023-03" db="EMBL/GenBank/DDBJ databases">
        <title>Massive genome expansion in bonnet fungi (Mycena s.s.) driven by repeated elements and novel gene families across ecological guilds.</title>
        <authorList>
            <consortium name="Lawrence Berkeley National Laboratory"/>
            <person name="Harder C.B."/>
            <person name="Miyauchi S."/>
            <person name="Viragh M."/>
            <person name="Kuo A."/>
            <person name="Thoen E."/>
            <person name="Andreopoulos B."/>
            <person name="Lu D."/>
            <person name="Skrede I."/>
            <person name="Drula E."/>
            <person name="Henrissat B."/>
            <person name="Morin E."/>
            <person name="Kohler A."/>
            <person name="Barry K."/>
            <person name="LaButti K."/>
            <person name="Morin E."/>
            <person name="Salamov A."/>
            <person name="Lipzen A."/>
            <person name="Mereny Z."/>
            <person name="Hegedus B."/>
            <person name="Baldrian P."/>
            <person name="Stursova M."/>
            <person name="Weitz H."/>
            <person name="Taylor A."/>
            <person name="Grigoriev I.V."/>
            <person name="Nagy L.G."/>
            <person name="Martin F."/>
            <person name="Kauserud H."/>
        </authorList>
    </citation>
    <scope>NUCLEOTIDE SEQUENCE</scope>
    <source>
        <strain evidence="2">CBHHK173m</strain>
    </source>
</reference>
<feature type="compositionally biased region" description="Low complexity" evidence="1">
    <location>
        <begin position="368"/>
        <end position="382"/>
    </location>
</feature>
<feature type="compositionally biased region" description="Low complexity" evidence="1">
    <location>
        <begin position="219"/>
        <end position="233"/>
    </location>
</feature>
<feature type="region of interest" description="Disordered" evidence="1">
    <location>
        <begin position="584"/>
        <end position="632"/>
    </location>
</feature>
<feature type="region of interest" description="Disordered" evidence="1">
    <location>
        <begin position="392"/>
        <end position="423"/>
    </location>
</feature>
<evidence type="ECO:0000256" key="1">
    <source>
        <dbReference type="SAM" id="MobiDB-lite"/>
    </source>
</evidence>
<name>A0AAD6XVL3_9AGAR</name>
<evidence type="ECO:0000313" key="2">
    <source>
        <dbReference type="EMBL" id="KAJ7099261.1"/>
    </source>
</evidence>
<feature type="region of interest" description="Disordered" evidence="1">
    <location>
        <begin position="546"/>
        <end position="565"/>
    </location>
</feature>
<feature type="compositionally biased region" description="Acidic residues" evidence="1">
    <location>
        <begin position="277"/>
        <end position="314"/>
    </location>
</feature>
<dbReference type="EMBL" id="JARJCN010000007">
    <property type="protein sequence ID" value="KAJ7099261.1"/>
    <property type="molecule type" value="Genomic_DNA"/>
</dbReference>
<proteinExistence type="predicted"/>
<organism evidence="2 3">
    <name type="scientific">Mycena belliarum</name>
    <dbReference type="NCBI Taxonomy" id="1033014"/>
    <lineage>
        <taxon>Eukaryota</taxon>
        <taxon>Fungi</taxon>
        <taxon>Dikarya</taxon>
        <taxon>Basidiomycota</taxon>
        <taxon>Agaricomycotina</taxon>
        <taxon>Agaricomycetes</taxon>
        <taxon>Agaricomycetidae</taxon>
        <taxon>Agaricales</taxon>
        <taxon>Marasmiineae</taxon>
        <taxon>Mycenaceae</taxon>
        <taxon>Mycena</taxon>
    </lineage>
</organism>
<keyword evidence="3" id="KW-1185">Reference proteome</keyword>
<dbReference type="Proteomes" id="UP001222325">
    <property type="component" value="Unassembled WGS sequence"/>
</dbReference>